<dbReference type="EMBL" id="MU825761">
    <property type="protein sequence ID" value="KAJ7388010.1"/>
    <property type="molecule type" value="Genomic_DNA"/>
</dbReference>
<keyword evidence="1" id="KW-0067">ATP-binding</keyword>
<accession>A0A9W9ZV38</accession>
<keyword evidence="1" id="KW-0378">Hydrolase</keyword>
<dbReference type="AlphaFoldDB" id="A0A9W9ZV38"/>
<evidence type="ECO:0000313" key="2">
    <source>
        <dbReference type="Proteomes" id="UP001163046"/>
    </source>
</evidence>
<dbReference type="GO" id="GO:0003724">
    <property type="term" value="F:RNA helicase activity"/>
    <property type="evidence" value="ECO:0007669"/>
    <property type="project" value="UniProtKB-EC"/>
</dbReference>
<comment type="caution">
    <text evidence="1">The sequence shown here is derived from an EMBL/GenBank/DDBJ whole genome shotgun (WGS) entry which is preliminary data.</text>
</comment>
<keyword evidence="2" id="KW-1185">Reference proteome</keyword>
<keyword evidence="1" id="KW-0547">Nucleotide-binding</keyword>
<gene>
    <name evidence="1" type="primary">MOV10_7</name>
    <name evidence="1" type="ORF">OS493_040401</name>
</gene>
<dbReference type="GO" id="GO:0016787">
    <property type="term" value="F:hydrolase activity"/>
    <property type="evidence" value="ECO:0007669"/>
    <property type="project" value="UniProtKB-KW"/>
</dbReference>
<dbReference type="Proteomes" id="UP001163046">
    <property type="component" value="Unassembled WGS sequence"/>
</dbReference>
<keyword evidence="1" id="KW-0347">Helicase</keyword>
<dbReference type="EC" id="3.6.4.13" evidence="1"/>
<proteinExistence type="predicted"/>
<reference evidence="1" key="1">
    <citation type="submission" date="2023-01" db="EMBL/GenBank/DDBJ databases">
        <title>Genome assembly of the deep-sea coral Lophelia pertusa.</title>
        <authorList>
            <person name="Herrera S."/>
            <person name="Cordes E."/>
        </authorList>
    </citation>
    <scope>NUCLEOTIDE SEQUENCE</scope>
    <source>
        <strain evidence="1">USNM1676648</strain>
        <tissue evidence="1">Polyp</tissue>
    </source>
</reference>
<organism evidence="1 2">
    <name type="scientific">Desmophyllum pertusum</name>
    <dbReference type="NCBI Taxonomy" id="174260"/>
    <lineage>
        <taxon>Eukaryota</taxon>
        <taxon>Metazoa</taxon>
        <taxon>Cnidaria</taxon>
        <taxon>Anthozoa</taxon>
        <taxon>Hexacorallia</taxon>
        <taxon>Scleractinia</taxon>
        <taxon>Caryophylliina</taxon>
        <taxon>Caryophylliidae</taxon>
        <taxon>Desmophyllum</taxon>
    </lineage>
</organism>
<evidence type="ECO:0000313" key="1">
    <source>
        <dbReference type="EMBL" id="KAJ7388010.1"/>
    </source>
</evidence>
<feature type="non-terminal residue" evidence="1">
    <location>
        <position position="170"/>
    </location>
</feature>
<sequence>RTTASSSEDCCQDRHALPPYLVFGPPGTGKDCYCEEAIKQVGLSRVSPRSFHAHFHRRGRATQQNPSAIIPVADLLDPNNPRGGQMVHLAGDPKQLGPILQVTKSHRNMALVQKIPKMIEIRGRFGPRIKVEQRGRVSWDKRDRIIILSTVRQHQERIPGDGQGLPPGIS</sequence>
<protein>
    <submittedName>
        <fullName evidence="1">Helicase MOV-10</fullName>
        <ecNumber evidence="1">3.6.4.13</ecNumber>
    </submittedName>
</protein>
<name>A0A9W9ZV38_9CNID</name>